<evidence type="ECO:0000256" key="11">
    <source>
        <dbReference type="RuleBase" id="RU364134"/>
    </source>
</evidence>
<sequence length="1533" mass="167011">MEAGEYETNTLLLNNISTINFRVYEAPSDLSKNLPSAALEFEGSLRGNGHLAFFDPDRRGVWCFRIQEKEVESEESKPTWNLDTTFKVSGQAFALAEEGTIEPLAIQKGRSQAPSPPASTMSASSTASPSGTANIDPVPRSPFGAPGSNPWPVPTKQETSSVQPADAQTKGGPSSLSVVYENFIAAVLHSLSTAICSATRSLPLNYRTVLFTPNLTNSKDFPPETTIGTLAAYLTTIGTLVVSLKLSQCKGLSSLENIFAASLTRPGEQIFAAPFGIRASNPSITIDDFGAPSLAQTPNTQALSFRRPFEGDDGLWKQACIRILQLRGIPYSLLKGCSWVNVTVSRQRLQDPKNDTPRNRDVTATTTIPWPGPLCFRRKTADAQTGTRLRDTILSGHEESRDPLGIAGRWMDSTSEREEQIAKRKAERVASVASESNGIRPRPLVTEDMTPVVGRSNIASAGAMYPTPPDAIQQHNGITPTLDAATASPRNPSSATVPIDIVDMAQAESEPEPEPERQPVPEPEPEAEVHHPDNDMWDRPEEPRRERSGSNNSLGDPSNILMDSDMFGDNDITEADFNFFDEDPGDLDIDMADLDDPSPVQVLDASPPKQTSVKKEEETHTKLIEVPDTVSSPQKSEGFTIPELRHARSFLGDPQATRIITEEKKATSKRTHSPFNPETVFKRVRASVTQAVVSPKDTNQTPKRKASVFEKIDFGPALPMINKKYEKGGLYDFEPTIAELQKNTGSRVGALPETDYLKRHGKRTKKLKEPPYTANALMRGLTSLDVSASHISPVRVARSPSDDDASSVESDQDDSSYTSEELPSPTKASFKGTIVDEDVASQVTFFRDSDTATEPDQRLALELPKLSRPHGPELPLARLLMDPEPLALELPLTDEDTIQIAQLLTEQAALGDLSMMNLAIDNTGIAGPGIQRRQMSAYSRMVANILQGAFPSSIKGFSPSRLKDLLEIPDVPAQGQLRGIQPRPVPGRDANAEQLRLSNVYQIPSHHLEMRRSETRLSVLPSAVTFWESLGLAPASGSKDVYALCVFPGWSGMSDNMRTFLGRMKSLYELLKLGTFENVPLPNEFESGLLPYEVDRISTSPDASVTRQGSALIESMDVLQATLSDLPQEETNIVIFMVYTPNNPGTIVEACLAFQRFSETCKPLLTGKGDGGRKELILQLVSADLISSPTALVITPSSALVKLCVEMYDRCGSPESPMSTPAILLEQPPPRLIDFKLTGTPSASLIHENSCLHVAYAQSSDERWVSAAWTDDRGSRQGTASYCLGRKGRPLSTQMTDVAHAIWELTLEFIAHRKVHWRIIITKCGPMDTAEIDFWSALARTESTANVALILMTVDTSPSLQLVPPVTQISSSTTAFYTTPVSTPQTNIVSPEQSATPITNAATAPTPGADGGNEPEGDTVLLDLTDQIWGAVLGHRLNNSSTLLELHPALVSGYLIKKVGSKIEDPPVVIEVNLVHTEGTARPYEPLFREMLSNFRGLGTLARARGVVDMEMDVRPWHVAAAEKAVQVLFALM</sequence>
<keyword evidence="6 11" id="KW-0010">Activator</keyword>
<dbReference type="InterPro" id="IPR041285">
    <property type="entry name" value="MID_MedPIWI"/>
</dbReference>
<evidence type="ECO:0000256" key="2">
    <source>
        <dbReference type="ARBA" id="ARBA00009354"/>
    </source>
</evidence>
<evidence type="ECO:0000256" key="5">
    <source>
        <dbReference type="ARBA" id="ARBA00023015"/>
    </source>
</evidence>
<name>A0ABY6TTE1_BIOOC</name>
<keyword evidence="5 11" id="KW-0805">Transcription regulation</keyword>
<dbReference type="Proteomes" id="UP000766486">
    <property type="component" value="Unassembled WGS sequence"/>
</dbReference>
<feature type="compositionally biased region" description="Polar residues" evidence="12">
    <location>
        <begin position="1382"/>
        <end position="1394"/>
    </location>
</feature>
<keyword evidence="7 11" id="KW-0804">Transcription</keyword>
<feature type="compositionally biased region" description="Basic and acidic residues" evidence="12">
    <location>
        <begin position="613"/>
        <end position="625"/>
    </location>
</feature>
<feature type="domain" description="Mediator complex subunit Med13 N-terminal" evidence="14">
    <location>
        <begin position="7"/>
        <end position="378"/>
    </location>
</feature>
<feature type="region of interest" description="Disordered" evidence="12">
    <location>
        <begin position="1382"/>
        <end position="1413"/>
    </location>
</feature>
<feature type="compositionally biased region" description="Low complexity" evidence="12">
    <location>
        <begin position="1395"/>
        <end position="1408"/>
    </location>
</feature>
<gene>
    <name evidence="16" type="ORF">CLO192961_LOCUS62320</name>
</gene>
<accession>A0ABY6TTE1</accession>
<feature type="region of interest" description="Disordered" evidence="12">
    <location>
        <begin position="793"/>
        <end position="830"/>
    </location>
</feature>
<feature type="domain" description="MID" evidence="15">
    <location>
        <begin position="1039"/>
        <end position="1211"/>
    </location>
</feature>
<dbReference type="InterPro" id="IPR051139">
    <property type="entry name" value="Mediator_complx_sub13"/>
</dbReference>
<dbReference type="InterPro" id="IPR021643">
    <property type="entry name" value="Mediator_Med13_N"/>
</dbReference>
<evidence type="ECO:0000256" key="12">
    <source>
        <dbReference type="SAM" id="MobiDB-lite"/>
    </source>
</evidence>
<evidence type="ECO:0000256" key="6">
    <source>
        <dbReference type="ARBA" id="ARBA00023159"/>
    </source>
</evidence>
<feature type="compositionally biased region" description="Acidic residues" evidence="12">
    <location>
        <begin position="802"/>
        <end position="814"/>
    </location>
</feature>
<evidence type="ECO:0000256" key="4">
    <source>
        <dbReference type="ARBA" id="ARBA00022491"/>
    </source>
</evidence>
<evidence type="ECO:0000259" key="13">
    <source>
        <dbReference type="Pfam" id="PF06333"/>
    </source>
</evidence>
<organism evidence="16 17">
    <name type="scientific">Bionectria ochroleuca</name>
    <name type="common">Gliocladium roseum</name>
    <dbReference type="NCBI Taxonomy" id="29856"/>
    <lineage>
        <taxon>Eukaryota</taxon>
        <taxon>Fungi</taxon>
        <taxon>Dikarya</taxon>
        <taxon>Ascomycota</taxon>
        <taxon>Pezizomycotina</taxon>
        <taxon>Sordariomycetes</taxon>
        <taxon>Hypocreomycetidae</taxon>
        <taxon>Hypocreales</taxon>
        <taxon>Bionectriaceae</taxon>
        <taxon>Clonostachys</taxon>
    </lineage>
</organism>
<evidence type="ECO:0000256" key="7">
    <source>
        <dbReference type="ARBA" id="ARBA00023163"/>
    </source>
</evidence>
<evidence type="ECO:0000256" key="1">
    <source>
        <dbReference type="ARBA" id="ARBA00004123"/>
    </source>
</evidence>
<evidence type="ECO:0000256" key="3">
    <source>
        <dbReference type="ARBA" id="ARBA00019618"/>
    </source>
</evidence>
<evidence type="ECO:0000256" key="9">
    <source>
        <dbReference type="ARBA" id="ARBA00025661"/>
    </source>
</evidence>
<feature type="compositionally biased region" description="Acidic residues" evidence="12">
    <location>
        <begin position="566"/>
        <end position="596"/>
    </location>
</feature>
<dbReference type="PANTHER" id="PTHR48249:SF3">
    <property type="entry name" value="MEDIATOR OF RNA POLYMERASE II TRANSCRIPTION SUBUNIT 13"/>
    <property type="match status" value="1"/>
</dbReference>
<keyword evidence="8 11" id="KW-0539">Nucleus</keyword>
<proteinExistence type="inferred from homology"/>
<dbReference type="EMBL" id="CABFNS010000446">
    <property type="protein sequence ID" value="VUC21738.1"/>
    <property type="molecule type" value="Genomic_DNA"/>
</dbReference>
<dbReference type="Pfam" id="PF18296">
    <property type="entry name" value="MID_MedPIWI"/>
    <property type="match status" value="1"/>
</dbReference>
<feature type="region of interest" description="Disordered" evidence="12">
    <location>
        <begin position="109"/>
        <end position="173"/>
    </location>
</feature>
<evidence type="ECO:0000256" key="8">
    <source>
        <dbReference type="ARBA" id="ARBA00023242"/>
    </source>
</evidence>
<comment type="function">
    <text evidence="9 11">Component of the SRB8-11 complex. The SRB8-11 complex is a regulatory module of the Mediator complex which is itself involved in regulation of basal and activated RNA polymerase II-dependent transcription. The SRB8-11 complex may be involved in the transcriptional repression of a subset of genes regulated by Mediator. It may inhibit the association of the Mediator complex with RNA polymerase II to form the holoenzyme complex.</text>
</comment>
<evidence type="ECO:0000259" key="15">
    <source>
        <dbReference type="Pfam" id="PF18296"/>
    </source>
</evidence>
<evidence type="ECO:0000259" key="14">
    <source>
        <dbReference type="Pfam" id="PF11597"/>
    </source>
</evidence>
<evidence type="ECO:0000313" key="17">
    <source>
        <dbReference type="Proteomes" id="UP000766486"/>
    </source>
</evidence>
<dbReference type="Pfam" id="PF11597">
    <property type="entry name" value="Med13_N"/>
    <property type="match status" value="1"/>
</dbReference>
<comment type="caution">
    <text evidence="16">The sequence shown here is derived from an EMBL/GenBank/DDBJ whole genome shotgun (WGS) entry which is preliminary data.</text>
</comment>
<dbReference type="InterPro" id="IPR009401">
    <property type="entry name" value="Med13_C"/>
</dbReference>
<feature type="compositionally biased region" description="Basic and acidic residues" evidence="12">
    <location>
        <begin position="527"/>
        <end position="548"/>
    </location>
</feature>
<keyword evidence="17" id="KW-1185">Reference proteome</keyword>
<keyword evidence="4 11" id="KW-0678">Repressor</keyword>
<protein>
    <recommendedName>
        <fullName evidence="3 11">Mediator of RNA polymerase II transcription subunit 13</fullName>
    </recommendedName>
    <alternativeName>
        <fullName evidence="10 11">Mediator complex subunit 13</fullName>
    </alternativeName>
</protein>
<reference evidence="16 17" key="1">
    <citation type="submission" date="2019-06" db="EMBL/GenBank/DDBJ databases">
        <authorList>
            <person name="Broberg M."/>
        </authorList>
    </citation>
    <scope>NUCLEOTIDE SEQUENCE [LARGE SCALE GENOMIC DNA]</scope>
</reference>
<evidence type="ECO:0000256" key="10">
    <source>
        <dbReference type="ARBA" id="ARBA00032008"/>
    </source>
</evidence>
<comment type="subcellular location">
    <subcellularLocation>
        <location evidence="1 11">Nucleus</location>
    </subcellularLocation>
</comment>
<comment type="subunit">
    <text evidence="11">Component of the SRB8-11 complex, which itself associates with the Mediator complex.</text>
</comment>
<feature type="region of interest" description="Disordered" evidence="12">
    <location>
        <begin position="506"/>
        <end position="656"/>
    </location>
</feature>
<dbReference type="PANTHER" id="PTHR48249">
    <property type="entry name" value="MEDIATOR OF RNA POLYMERASE II TRANSCRIPTION SUBUNIT 13"/>
    <property type="match status" value="1"/>
</dbReference>
<feature type="domain" description="Mediator complex subunit Med13 C-terminal" evidence="13">
    <location>
        <begin position="1220"/>
        <end position="1522"/>
    </location>
</feature>
<comment type="similarity">
    <text evidence="2 11">Belongs to the Mediator complex subunit 13 family.</text>
</comment>
<feature type="compositionally biased region" description="Low complexity" evidence="12">
    <location>
        <begin position="118"/>
        <end position="133"/>
    </location>
</feature>
<evidence type="ECO:0000313" key="16">
    <source>
        <dbReference type="EMBL" id="VUC21738.1"/>
    </source>
</evidence>
<dbReference type="Pfam" id="PF06333">
    <property type="entry name" value="Med13_C"/>
    <property type="match status" value="1"/>
</dbReference>